<dbReference type="AlphaFoldDB" id="A0A182INQ2"/>
<sequence length="174" mass="18169">MASASVASKRPTILFGGSTWRACSMKPLNTMLAGKDSMSSFSVCPLPITVDCGVMRKGVLVVSAGMPPPWNGSMLSQTEVGAPLGRAYVGAKVLSTSAKQSSGSIVARIVLWAEMTSGQRAGDSLPAEVPLGRIKPLEPSCALYTFFAAPRAILITIVVVVMDTRHHDASFGGD</sequence>
<organism evidence="1">
    <name type="scientific">Anopheles atroparvus</name>
    <name type="common">European mosquito</name>
    <dbReference type="NCBI Taxonomy" id="41427"/>
    <lineage>
        <taxon>Eukaryota</taxon>
        <taxon>Metazoa</taxon>
        <taxon>Ecdysozoa</taxon>
        <taxon>Arthropoda</taxon>
        <taxon>Hexapoda</taxon>
        <taxon>Insecta</taxon>
        <taxon>Pterygota</taxon>
        <taxon>Neoptera</taxon>
        <taxon>Endopterygota</taxon>
        <taxon>Diptera</taxon>
        <taxon>Nematocera</taxon>
        <taxon>Culicoidea</taxon>
        <taxon>Culicidae</taxon>
        <taxon>Anophelinae</taxon>
        <taxon>Anopheles</taxon>
    </lineage>
</organism>
<dbReference type="EnsemblMetazoa" id="AATE002571-RA">
    <property type="protein sequence ID" value="AATE002571-PA.1"/>
    <property type="gene ID" value="AATE002571"/>
</dbReference>
<proteinExistence type="predicted"/>
<protein>
    <submittedName>
        <fullName evidence="1">Uncharacterized protein</fullName>
    </submittedName>
</protein>
<evidence type="ECO:0000313" key="1">
    <source>
        <dbReference type="EnsemblMetazoa" id="AATE002571-PA.1"/>
    </source>
</evidence>
<name>A0A182INQ2_ANOAO</name>
<reference evidence="1" key="1">
    <citation type="submission" date="2022-08" db="UniProtKB">
        <authorList>
            <consortium name="EnsemblMetazoa"/>
        </authorList>
    </citation>
    <scope>IDENTIFICATION</scope>
    <source>
        <strain evidence="1">EBRO</strain>
    </source>
</reference>
<dbReference type="VEuPathDB" id="VectorBase:AATE002571"/>
<accession>A0A182INQ2</accession>